<dbReference type="Proteomes" id="UP001150603">
    <property type="component" value="Unassembled WGS sequence"/>
</dbReference>
<protein>
    <submittedName>
        <fullName evidence="1">Uncharacterized protein</fullName>
    </submittedName>
</protein>
<reference evidence="1" key="1">
    <citation type="submission" date="2022-07" db="EMBL/GenBank/DDBJ databases">
        <title>Phylogenomic reconstructions and comparative analyses of Kickxellomycotina fungi.</title>
        <authorList>
            <person name="Reynolds N.K."/>
            <person name="Stajich J.E."/>
            <person name="Barry K."/>
            <person name="Grigoriev I.V."/>
            <person name="Crous P."/>
            <person name="Smith M.E."/>
        </authorList>
    </citation>
    <scope>NUCLEOTIDE SEQUENCE</scope>
    <source>
        <strain evidence="1">NRRL 5244</strain>
    </source>
</reference>
<name>A0ACC1J7D1_9FUNG</name>
<feature type="non-terminal residue" evidence="1">
    <location>
        <position position="1"/>
    </location>
</feature>
<keyword evidence="2" id="KW-1185">Reference proteome</keyword>
<organism evidence="1 2">
    <name type="scientific">Linderina macrospora</name>
    <dbReference type="NCBI Taxonomy" id="4868"/>
    <lineage>
        <taxon>Eukaryota</taxon>
        <taxon>Fungi</taxon>
        <taxon>Fungi incertae sedis</taxon>
        <taxon>Zoopagomycota</taxon>
        <taxon>Kickxellomycotina</taxon>
        <taxon>Kickxellomycetes</taxon>
        <taxon>Kickxellales</taxon>
        <taxon>Kickxellaceae</taxon>
        <taxon>Linderina</taxon>
    </lineage>
</organism>
<comment type="caution">
    <text evidence="1">The sequence shown here is derived from an EMBL/GenBank/DDBJ whole genome shotgun (WGS) entry which is preliminary data.</text>
</comment>
<proteinExistence type="predicted"/>
<sequence length="281" mass="30777">IPHMETDSDSVSSYPATLTDTGFPADASTNTVRGTRSMSVARNSIALSASSRASLTHRLSASGYMTYTPSSSVTPTLPVYAKPPTYSSELPRLSGETPSNSVELTIRLSVDASRALSYQRLIEGDSVLADLVLVEDEFQRTVTPRRAGFGRKMIALYFAATWSAECDEFTPKLVEVSSMHAYDLVVVHVSADNHPADMSRLMGGTGWLGVPWSERRVRENLMERLNVSVSDLPALVVLDGMTHRVITTRGKQDVEASALTCVAEWMESRGGLSWWKRATPW</sequence>
<dbReference type="EMBL" id="JANBPW010002603">
    <property type="protein sequence ID" value="KAJ1940237.1"/>
    <property type="molecule type" value="Genomic_DNA"/>
</dbReference>
<evidence type="ECO:0000313" key="1">
    <source>
        <dbReference type="EMBL" id="KAJ1940237.1"/>
    </source>
</evidence>
<accession>A0ACC1J7D1</accession>
<evidence type="ECO:0000313" key="2">
    <source>
        <dbReference type="Proteomes" id="UP001150603"/>
    </source>
</evidence>
<gene>
    <name evidence="1" type="ORF">FBU59_003873</name>
</gene>